<sequence length="77" mass="7299">MVSNLGSAAVSNIVVSDPMTGTAFGPGMISTAGESMACTTANRPITGADAVPGAVDNAAVAARSGVTVAVGSNQFAG</sequence>
<proteinExistence type="predicted"/>
<name>A0A1H0LJX6_9ACTN</name>
<keyword evidence="2" id="KW-1185">Reference proteome</keyword>
<accession>A0A1H0LJX6</accession>
<dbReference type="AlphaFoldDB" id="A0A1H0LJX6"/>
<protein>
    <submittedName>
        <fullName evidence="1">Uncharacterized protein</fullName>
    </submittedName>
</protein>
<dbReference type="Proteomes" id="UP000198741">
    <property type="component" value="Chromosome I"/>
</dbReference>
<dbReference type="RefSeq" id="WP_090475577.1">
    <property type="nucleotide sequence ID" value="NZ_LT629710.1"/>
</dbReference>
<dbReference type="EMBL" id="LT629710">
    <property type="protein sequence ID" value="SDO68474.1"/>
    <property type="molecule type" value="Genomic_DNA"/>
</dbReference>
<organism evidence="1 2">
    <name type="scientific">Nakamurella panacisegetis</name>
    <dbReference type="NCBI Taxonomy" id="1090615"/>
    <lineage>
        <taxon>Bacteria</taxon>
        <taxon>Bacillati</taxon>
        <taxon>Actinomycetota</taxon>
        <taxon>Actinomycetes</taxon>
        <taxon>Nakamurellales</taxon>
        <taxon>Nakamurellaceae</taxon>
        <taxon>Nakamurella</taxon>
    </lineage>
</organism>
<dbReference type="STRING" id="1090615.SAMN04515671_1694"/>
<evidence type="ECO:0000313" key="1">
    <source>
        <dbReference type="EMBL" id="SDO68474.1"/>
    </source>
</evidence>
<gene>
    <name evidence="1" type="ORF">SAMN04515671_1694</name>
</gene>
<reference evidence="1 2" key="1">
    <citation type="submission" date="2016-10" db="EMBL/GenBank/DDBJ databases">
        <authorList>
            <person name="de Groot N.N."/>
        </authorList>
    </citation>
    <scope>NUCLEOTIDE SEQUENCE [LARGE SCALE GENOMIC DNA]</scope>
    <source>
        <strain evidence="2">P4-7,KCTC 19426,CECT 7604</strain>
    </source>
</reference>
<evidence type="ECO:0000313" key="2">
    <source>
        <dbReference type="Proteomes" id="UP000198741"/>
    </source>
</evidence>